<keyword evidence="1" id="KW-0175">Coiled coil</keyword>
<protein>
    <submittedName>
        <fullName evidence="2">Uncharacterized protein</fullName>
    </submittedName>
</protein>
<sequence length="658" mass="73827">MNEEGFEEWDADFLDQLIQVEELALSSSSKQEPVATNTISISYSPPRHLSQRTDPFTLFSNGIAKSDLEIDRLKRELGHVSKQLTDLERECLQLRKERDKKEDQLQIFSNNHSSNATAREYGVVAMDYHGVPQNAISSNGINRALPTYKAIGIQTEKAADPALLTLNVDPPASHALSQKLLAIWGSPSDQKLGRNLISKLLLTCQTDFHVLFGCMSMNVLKRTMDSLKDDVALKSHMHSFHTSEAAKVSHLYSVLTKISIGMVQLEALFEPLLDLCSLENVVIVNRSLCILRVFLNHLLGFERNSERRDNVTVEGLRSGNNIVDFHGSDRGLFCVSRNETPYEGYTPLGIRLPNAEIPCMKGPCNHDIAISVSRVDWVSLFEAVHQIIVRNTEECVRLEAVSVMNVVLVRRNAYMEREKFGQAIMFEILSQLLRKEAGLRVQRSAVHLLYLLLNCPKLLVIFCSDSNKGDAVAAAVDDNSRSQKFIKVLQGLADCVACSGNGIQELTLRRNAIIVLAFLASSGKSGFEIFVSPKLYREANFLMLILQVLVSEIDIEEAAVCAESPEIFKERTLLIREVLILLNRLVSNPAYSVTVLRVLTNSRDMASLTIDIANRLSSKYERHGQSDCITRQMRESEIVNLTRVFRKRVFTYLGENIS</sequence>
<dbReference type="PANTHER" id="PTHR35761:SF1">
    <property type="entry name" value="PROTEIN SENSITIVE TO UV 2"/>
    <property type="match status" value="1"/>
</dbReference>
<dbReference type="InterPro" id="IPR044952">
    <property type="entry name" value="SUV2"/>
</dbReference>
<dbReference type="PANTHER" id="PTHR35761">
    <property type="entry name" value="ATR INTERACTING PROTEIN"/>
    <property type="match status" value="1"/>
</dbReference>
<reference evidence="2" key="1">
    <citation type="submission" date="2018-02" db="EMBL/GenBank/DDBJ databases">
        <authorList>
            <person name="Cohen D.B."/>
            <person name="Kent A.D."/>
        </authorList>
    </citation>
    <scope>NUCLEOTIDE SEQUENCE</scope>
</reference>
<dbReference type="AlphaFoldDB" id="A0A2N9IDV8"/>
<gene>
    <name evidence="2" type="ORF">FSB_LOCUS51939</name>
</gene>
<dbReference type="GO" id="GO:0006974">
    <property type="term" value="P:DNA damage response"/>
    <property type="evidence" value="ECO:0007669"/>
    <property type="project" value="InterPro"/>
</dbReference>
<feature type="coiled-coil region" evidence="1">
    <location>
        <begin position="70"/>
        <end position="111"/>
    </location>
</feature>
<proteinExistence type="predicted"/>
<evidence type="ECO:0000256" key="1">
    <source>
        <dbReference type="SAM" id="Coils"/>
    </source>
</evidence>
<organism evidence="2">
    <name type="scientific">Fagus sylvatica</name>
    <name type="common">Beechnut</name>
    <dbReference type="NCBI Taxonomy" id="28930"/>
    <lineage>
        <taxon>Eukaryota</taxon>
        <taxon>Viridiplantae</taxon>
        <taxon>Streptophyta</taxon>
        <taxon>Embryophyta</taxon>
        <taxon>Tracheophyta</taxon>
        <taxon>Spermatophyta</taxon>
        <taxon>Magnoliopsida</taxon>
        <taxon>eudicotyledons</taxon>
        <taxon>Gunneridae</taxon>
        <taxon>Pentapetalae</taxon>
        <taxon>rosids</taxon>
        <taxon>fabids</taxon>
        <taxon>Fagales</taxon>
        <taxon>Fagaceae</taxon>
        <taxon>Fagus</taxon>
    </lineage>
</organism>
<evidence type="ECO:0000313" key="2">
    <source>
        <dbReference type="EMBL" id="SPD24057.1"/>
    </source>
</evidence>
<accession>A0A2N9IDV8</accession>
<name>A0A2N9IDV8_FAGSY</name>
<dbReference type="EMBL" id="OIVN01005791">
    <property type="protein sequence ID" value="SPD24057.1"/>
    <property type="molecule type" value="Genomic_DNA"/>
</dbReference>